<dbReference type="GO" id="GO:0009897">
    <property type="term" value="C:external side of plasma membrane"/>
    <property type="evidence" value="ECO:0007669"/>
    <property type="project" value="TreeGrafter"/>
</dbReference>
<evidence type="ECO:0000256" key="1">
    <source>
        <dbReference type="SAM" id="MobiDB-lite"/>
    </source>
</evidence>
<evidence type="ECO:0000313" key="4">
    <source>
        <dbReference type="Ensembl" id="ENSACLP00000083495.1"/>
    </source>
</evidence>
<dbReference type="GO" id="GO:0007166">
    <property type="term" value="P:cell surface receptor signaling pathway"/>
    <property type="evidence" value="ECO:0007669"/>
    <property type="project" value="TreeGrafter"/>
</dbReference>
<name>A0AAX7VNZ8_ASTCA</name>
<dbReference type="Proteomes" id="UP000265100">
    <property type="component" value="Chromosome 14"/>
</dbReference>
<dbReference type="GO" id="GO:0045059">
    <property type="term" value="P:positive thymic T cell selection"/>
    <property type="evidence" value="ECO:0007669"/>
    <property type="project" value="TreeGrafter"/>
</dbReference>
<dbReference type="GeneTree" id="ENSGT00940000153312"/>
<dbReference type="PROSITE" id="PS51257">
    <property type="entry name" value="PROKAR_LIPOPROTEIN"/>
    <property type="match status" value="1"/>
</dbReference>
<reference evidence="4" key="4">
    <citation type="submission" date="2025-09" db="UniProtKB">
        <authorList>
            <consortium name="Ensembl"/>
        </authorList>
    </citation>
    <scope>IDENTIFICATION</scope>
</reference>
<keyword evidence="3" id="KW-0732">Signal</keyword>
<organism evidence="4 5">
    <name type="scientific">Astatotilapia calliptera</name>
    <name type="common">Eastern happy</name>
    <name type="synonym">Chromis callipterus</name>
    <dbReference type="NCBI Taxonomy" id="8154"/>
    <lineage>
        <taxon>Eukaryota</taxon>
        <taxon>Metazoa</taxon>
        <taxon>Chordata</taxon>
        <taxon>Craniata</taxon>
        <taxon>Vertebrata</taxon>
        <taxon>Euteleostomi</taxon>
        <taxon>Actinopterygii</taxon>
        <taxon>Neopterygii</taxon>
        <taxon>Teleostei</taxon>
        <taxon>Neoteleostei</taxon>
        <taxon>Acanthomorphata</taxon>
        <taxon>Ovalentaria</taxon>
        <taxon>Cichlomorphae</taxon>
        <taxon>Cichliformes</taxon>
        <taxon>Cichlidae</taxon>
        <taxon>African cichlids</taxon>
        <taxon>Pseudocrenilabrinae</taxon>
        <taxon>Haplochromini</taxon>
        <taxon>Astatotilapia</taxon>
    </lineage>
</organism>
<feature type="compositionally biased region" description="Basic and acidic residues" evidence="1">
    <location>
        <begin position="143"/>
        <end position="152"/>
    </location>
</feature>
<dbReference type="AlphaFoldDB" id="A0AAX7VNZ8"/>
<keyword evidence="2" id="KW-1133">Transmembrane helix</keyword>
<reference evidence="4 5" key="1">
    <citation type="submission" date="2018-05" db="EMBL/GenBank/DDBJ databases">
        <authorList>
            <person name="Datahose"/>
        </authorList>
    </citation>
    <scope>NUCLEOTIDE SEQUENCE</scope>
</reference>
<dbReference type="Ensembl" id="ENSACLT00000068265.1">
    <property type="protein sequence ID" value="ENSACLP00000083495.1"/>
    <property type="gene ID" value="ENSACLG00000034141.1"/>
</dbReference>
<evidence type="ECO:0000256" key="2">
    <source>
        <dbReference type="SAM" id="Phobius"/>
    </source>
</evidence>
<dbReference type="GO" id="GO:0004888">
    <property type="term" value="F:transmembrane signaling receptor activity"/>
    <property type="evidence" value="ECO:0007669"/>
    <property type="project" value="TreeGrafter"/>
</dbReference>
<reference evidence="4" key="3">
    <citation type="submission" date="2025-08" db="UniProtKB">
        <authorList>
            <consortium name="Ensembl"/>
        </authorList>
    </citation>
    <scope>IDENTIFICATION</scope>
</reference>
<dbReference type="PANTHER" id="PTHR10570">
    <property type="entry name" value="T-CELL SURFACE GLYCOPROTEIN CD3 GAMMA CHAIN / DELTA CHAIN"/>
    <property type="match status" value="1"/>
</dbReference>
<proteinExistence type="predicted"/>
<protein>
    <recommendedName>
        <fullName evidence="6">CD3 gamma/delta subunit Ig-like domain-containing protein</fullName>
    </recommendedName>
</protein>
<evidence type="ECO:0000256" key="3">
    <source>
        <dbReference type="SAM" id="SignalP"/>
    </source>
</evidence>
<keyword evidence="2" id="KW-0472">Membrane</keyword>
<accession>A0AAX7VNZ8</accession>
<evidence type="ECO:0000313" key="5">
    <source>
        <dbReference type="Proteomes" id="UP000265100"/>
    </source>
</evidence>
<gene>
    <name evidence="4" type="primary">CD3D</name>
</gene>
<evidence type="ECO:0008006" key="6">
    <source>
        <dbReference type="Google" id="ProtNLM"/>
    </source>
</evidence>
<feature type="chain" id="PRO_5044191101" description="CD3 gamma/delta subunit Ig-like domain-containing protein" evidence="3">
    <location>
        <begin position="24"/>
        <end position="181"/>
    </location>
</feature>
<reference evidence="5" key="2">
    <citation type="submission" date="2023-03" db="EMBL/GenBank/DDBJ databases">
        <authorList>
            <consortium name="Wellcome Sanger Institute Data Sharing"/>
        </authorList>
    </citation>
    <scope>NUCLEOTIDE SEQUENCE [LARGE SCALE GENOMIC DNA]</scope>
</reference>
<keyword evidence="2" id="KW-0812">Transmembrane</keyword>
<feature type="compositionally biased region" description="Basic and acidic residues" evidence="1">
    <location>
        <begin position="169"/>
        <end position="181"/>
    </location>
</feature>
<dbReference type="GO" id="GO:0042105">
    <property type="term" value="C:alpha-beta T cell receptor complex"/>
    <property type="evidence" value="ECO:0007669"/>
    <property type="project" value="TreeGrafter"/>
</dbReference>
<feature type="region of interest" description="Disordered" evidence="1">
    <location>
        <begin position="132"/>
        <end position="181"/>
    </location>
</feature>
<dbReference type="PANTHER" id="PTHR10570:SF8">
    <property type="entry name" value="T-CELL SURFACE GLYCOPROTEIN CD3 GAMMA CHAIN"/>
    <property type="match status" value="1"/>
</dbReference>
<keyword evidence="5" id="KW-1185">Reference proteome</keyword>
<feature type="signal peptide" evidence="3">
    <location>
        <begin position="1"/>
        <end position="23"/>
    </location>
</feature>
<feature type="transmembrane region" description="Helical" evidence="2">
    <location>
        <begin position="103"/>
        <end position="125"/>
    </location>
</feature>
<dbReference type="InterPro" id="IPR015484">
    <property type="entry name" value="CD3_esu/gsu/dsu"/>
</dbReference>
<sequence length="181" mass="20102">MKNHFALASCLLLLWTFTVFVSCQDKKDGPVELKVKEVADGIELTCSDQSDVTSNTKTDIKTKSLHLPYRDNSTGEYKCGENDLIYVKFRTCDSCVEVDTPSLISMVVGNVVATIVVGVGVYLIASQTSQTRTGPVVSNKKSKSSDRQHLVSETRGPTNDHYQPLRRGGQKDTYDELVHRR</sequence>